<dbReference type="AlphaFoldDB" id="A0A2M3ZXQ7"/>
<accession>A0A2M3ZXQ7</accession>
<evidence type="ECO:0000313" key="1">
    <source>
        <dbReference type="EMBL" id="MBW33252.1"/>
    </source>
</evidence>
<name>A0A2M3ZXQ7_9DIPT</name>
<proteinExistence type="predicted"/>
<protein>
    <submittedName>
        <fullName evidence="1">Putative secreted peptide</fullName>
    </submittedName>
</protein>
<reference evidence="1" key="1">
    <citation type="submission" date="2018-01" db="EMBL/GenBank/DDBJ databases">
        <title>An insight into the sialome of Amazonian anophelines.</title>
        <authorList>
            <person name="Ribeiro J.M."/>
            <person name="Scarpassa V."/>
            <person name="Calvo E."/>
        </authorList>
    </citation>
    <scope>NUCLEOTIDE SEQUENCE</scope>
    <source>
        <tissue evidence="1">Salivary glands</tissue>
    </source>
</reference>
<dbReference type="EMBL" id="GGFM01012501">
    <property type="protein sequence ID" value="MBW33252.1"/>
    <property type="molecule type" value="Transcribed_RNA"/>
</dbReference>
<sequence length="67" mass="7330">MRRLFCTLPFSWSLDEAEVTSCCGWACCDDEVAAPVNVSQMLSNASSVSLVTGREATSLNLMDLYFS</sequence>
<organism evidence="1">
    <name type="scientific">Anopheles braziliensis</name>
    <dbReference type="NCBI Taxonomy" id="58242"/>
    <lineage>
        <taxon>Eukaryota</taxon>
        <taxon>Metazoa</taxon>
        <taxon>Ecdysozoa</taxon>
        <taxon>Arthropoda</taxon>
        <taxon>Hexapoda</taxon>
        <taxon>Insecta</taxon>
        <taxon>Pterygota</taxon>
        <taxon>Neoptera</taxon>
        <taxon>Endopterygota</taxon>
        <taxon>Diptera</taxon>
        <taxon>Nematocera</taxon>
        <taxon>Culicoidea</taxon>
        <taxon>Culicidae</taxon>
        <taxon>Anophelinae</taxon>
        <taxon>Anopheles</taxon>
    </lineage>
</organism>